<dbReference type="RefSeq" id="WP_108907520.1">
    <property type="nucleotide sequence ID" value="NZ_CP029188.1"/>
</dbReference>
<feature type="compositionally biased region" description="Basic and acidic residues" evidence="1">
    <location>
        <begin position="219"/>
        <end position="237"/>
    </location>
</feature>
<reference evidence="2 3" key="1">
    <citation type="submission" date="2018-05" db="EMBL/GenBank/DDBJ databases">
        <title>Complete genome sequence of sponge-derived Streptomyces sp. HNM0039.</title>
        <authorList>
            <person name="Huang X."/>
            <person name="Zhou S."/>
        </authorList>
    </citation>
    <scope>NUCLEOTIDE SEQUENCE [LARGE SCALE GENOMIC DNA]</scope>
    <source>
        <strain evidence="2 3">HNM0039</strain>
    </source>
</reference>
<feature type="region of interest" description="Disordered" evidence="1">
    <location>
        <begin position="214"/>
        <end position="238"/>
    </location>
</feature>
<accession>A0A2S1SXW8</accession>
<dbReference type="KEGG" id="stir:DDW44_22530"/>
<dbReference type="Proteomes" id="UP000244900">
    <property type="component" value="Chromosome"/>
</dbReference>
<dbReference type="AlphaFoldDB" id="A0A2S1SXW8"/>
<dbReference type="EMBL" id="CP029188">
    <property type="protein sequence ID" value="AWI31245.1"/>
    <property type="molecule type" value="Genomic_DNA"/>
</dbReference>
<gene>
    <name evidence="2" type="ORF">DDW44_22530</name>
</gene>
<keyword evidence="3" id="KW-1185">Reference proteome</keyword>
<protein>
    <submittedName>
        <fullName evidence="2">Uncharacterized protein</fullName>
    </submittedName>
</protein>
<feature type="region of interest" description="Disordered" evidence="1">
    <location>
        <begin position="125"/>
        <end position="150"/>
    </location>
</feature>
<organism evidence="2 3">
    <name type="scientific">Streptomyces tirandamycinicus</name>
    <dbReference type="NCBI Taxonomy" id="2174846"/>
    <lineage>
        <taxon>Bacteria</taxon>
        <taxon>Bacillati</taxon>
        <taxon>Actinomycetota</taxon>
        <taxon>Actinomycetes</taxon>
        <taxon>Kitasatosporales</taxon>
        <taxon>Streptomycetaceae</taxon>
        <taxon>Streptomyces</taxon>
    </lineage>
</organism>
<proteinExistence type="predicted"/>
<name>A0A2S1SXW8_9ACTN</name>
<evidence type="ECO:0000256" key="1">
    <source>
        <dbReference type="SAM" id="MobiDB-lite"/>
    </source>
</evidence>
<sequence>MAGEITPSQWAVEQFGDHAAEVIRHVVKGLARGQQTAYEVQVAAQKAGAEDKRAYGSMWATRYGQVVKQFELAELPGYEARKPKGASYSLAVVKGRVLIPFRHADSLKEPISRAKLSTKIPHQVSRDNGVGAAQPPPTLFDSDSETTEPAAHPSVAEAAAAAEAEQLTVIYVAYAANADSDKVLAAWWGTPTSLEDDGAMVWTPESLDMSIAAAEQDSSDSRDDLRDAGISVPREKGFTGGDLPVLGVTHRFEVVKRPSAEQEPTISDIENGDE</sequence>
<dbReference type="OrthoDB" id="4297016at2"/>
<evidence type="ECO:0000313" key="2">
    <source>
        <dbReference type="EMBL" id="AWI31245.1"/>
    </source>
</evidence>
<evidence type="ECO:0000313" key="3">
    <source>
        <dbReference type="Proteomes" id="UP000244900"/>
    </source>
</evidence>